<evidence type="ECO:0000256" key="2">
    <source>
        <dbReference type="SAM" id="Phobius"/>
    </source>
</evidence>
<keyword evidence="2" id="KW-1133">Transmembrane helix</keyword>
<feature type="compositionally biased region" description="Low complexity" evidence="1">
    <location>
        <begin position="169"/>
        <end position="183"/>
    </location>
</feature>
<sequence length="603" mass="67283">MAILVPRLWSSLAIPCLWTLALAADEAPAPQSRESHLINKKTLIDFGDEVSAWLHKVYQAVWVEQPVVVFNLLTFLLGLCSVTLLLVMMIRQFVFKAREEADRSQRKRKPSIVVSDSAFEKSSSARRRGSRDSRHIVKNKSDSTQKMESPAAASMRSSSHRAKPKSHSSRTSTPQRPRSPQSSIVGSDSAEEHIRSRPSPVPTKISGDDGKVYEIDSIVDSRGADDEEEFLVTWVGYPPTASTWEPVENLPRMSKPSSLRAFILLALTRMAEVALADGMEGQYWQARIQEAWQESVEWWSKVYKVTWSDQPQNVYNLLAIGASFIVVVVSLILGSRHITRTMEEEAHIAAAALTADEDVSTEEGPGDASGDDRSKATKKKGAKTNLPRPALLLELVVRPRRRLDRNRSLGRGLQKAPLNVARVEPGRQMMYYIAAQIIRHTAVTEKVAMACPKELEVNLEGEHSLQVEVTKRGVWGNYLVLEVCLVGVPQDVMIKSKGLLVGSTINVPRGTSCPNSSYRNAIALRNAERLLQEKLPSEISHKLAGNGLEADVVIKDDQREQELYQTVMIDQNSREEDSDEYLDDWTLIERDYVIVDPADAVVD</sequence>
<name>C5LHR4_PERM5</name>
<keyword evidence="6" id="KW-1185">Reference proteome</keyword>
<accession>C5LHR4</accession>
<dbReference type="OrthoDB" id="1918685at2759"/>
<feature type="transmembrane region" description="Helical" evidence="2">
    <location>
        <begin position="314"/>
        <end position="333"/>
    </location>
</feature>
<dbReference type="RefSeq" id="XP_002771852.1">
    <property type="nucleotide sequence ID" value="XM_002771806.1"/>
</dbReference>
<evidence type="ECO:0000256" key="1">
    <source>
        <dbReference type="SAM" id="MobiDB-lite"/>
    </source>
</evidence>
<feature type="domain" description="Chromo" evidence="4">
    <location>
        <begin position="213"/>
        <end position="262"/>
    </location>
</feature>
<keyword evidence="2" id="KW-0472">Membrane</keyword>
<feature type="transmembrane region" description="Helical" evidence="2">
    <location>
        <begin position="68"/>
        <end position="90"/>
    </location>
</feature>
<dbReference type="InterPro" id="IPR000953">
    <property type="entry name" value="Chromo/chromo_shadow_dom"/>
</dbReference>
<dbReference type="EMBL" id="GG682149">
    <property type="protein sequence ID" value="EER03668.1"/>
    <property type="molecule type" value="Genomic_DNA"/>
</dbReference>
<reference evidence="5 6" key="1">
    <citation type="submission" date="2008-07" db="EMBL/GenBank/DDBJ databases">
        <authorList>
            <person name="El-Sayed N."/>
            <person name="Caler E."/>
            <person name="Inman J."/>
            <person name="Amedeo P."/>
            <person name="Hass B."/>
            <person name="Wortman J."/>
        </authorList>
    </citation>
    <scope>NUCLEOTIDE SEQUENCE [LARGE SCALE GENOMIC DNA]</scope>
    <source>
        <strain evidence="6">ATCC 50983 / TXsc</strain>
    </source>
</reference>
<dbReference type="InterPro" id="IPR016197">
    <property type="entry name" value="Chromo-like_dom_sf"/>
</dbReference>
<dbReference type="AlphaFoldDB" id="C5LHR4"/>
<dbReference type="Pfam" id="PF00385">
    <property type="entry name" value="Chromo"/>
    <property type="match status" value="1"/>
</dbReference>
<feature type="signal peptide" evidence="3">
    <location>
        <begin position="1"/>
        <end position="23"/>
    </location>
</feature>
<feature type="region of interest" description="Disordered" evidence="1">
    <location>
        <begin position="353"/>
        <end position="382"/>
    </location>
</feature>
<organism evidence="6">
    <name type="scientific">Perkinsus marinus (strain ATCC 50983 / TXsc)</name>
    <dbReference type="NCBI Taxonomy" id="423536"/>
    <lineage>
        <taxon>Eukaryota</taxon>
        <taxon>Sar</taxon>
        <taxon>Alveolata</taxon>
        <taxon>Perkinsozoa</taxon>
        <taxon>Perkinsea</taxon>
        <taxon>Perkinsida</taxon>
        <taxon>Perkinsidae</taxon>
        <taxon>Perkinsus</taxon>
    </lineage>
</organism>
<dbReference type="SUPFAM" id="SSF54160">
    <property type="entry name" value="Chromo domain-like"/>
    <property type="match status" value="1"/>
</dbReference>
<feature type="compositionally biased region" description="Basic residues" evidence="1">
    <location>
        <begin position="158"/>
        <end position="168"/>
    </location>
</feature>
<dbReference type="CDD" id="cd00024">
    <property type="entry name" value="CD_CSD"/>
    <property type="match status" value="1"/>
</dbReference>
<dbReference type="SMART" id="SM00298">
    <property type="entry name" value="CHROMO"/>
    <property type="match status" value="1"/>
</dbReference>
<gene>
    <name evidence="5" type="ORF">Pmar_PMAR022965</name>
</gene>
<dbReference type="Proteomes" id="UP000007800">
    <property type="component" value="Unassembled WGS sequence"/>
</dbReference>
<evidence type="ECO:0000256" key="3">
    <source>
        <dbReference type="SAM" id="SignalP"/>
    </source>
</evidence>
<feature type="compositionally biased region" description="Acidic residues" evidence="1">
    <location>
        <begin position="355"/>
        <end position="365"/>
    </location>
</feature>
<dbReference type="GeneID" id="9048085"/>
<dbReference type="InterPro" id="IPR023780">
    <property type="entry name" value="Chromo_domain"/>
</dbReference>
<evidence type="ECO:0000313" key="5">
    <source>
        <dbReference type="EMBL" id="EER03668.1"/>
    </source>
</evidence>
<feature type="compositionally biased region" description="Basic and acidic residues" evidence="1">
    <location>
        <begin position="130"/>
        <end position="145"/>
    </location>
</feature>
<keyword evidence="3" id="KW-0732">Signal</keyword>
<protein>
    <recommendedName>
        <fullName evidence="4">Chromo domain-containing protein</fullName>
    </recommendedName>
</protein>
<evidence type="ECO:0000313" key="6">
    <source>
        <dbReference type="Proteomes" id="UP000007800"/>
    </source>
</evidence>
<dbReference type="InParanoid" id="C5LHR4"/>
<dbReference type="PROSITE" id="PS50013">
    <property type="entry name" value="CHROMO_2"/>
    <property type="match status" value="1"/>
</dbReference>
<dbReference type="Gene3D" id="2.40.50.40">
    <property type="match status" value="1"/>
</dbReference>
<evidence type="ECO:0000259" key="4">
    <source>
        <dbReference type="PROSITE" id="PS50013"/>
    </source>
</evidence>
<proteinExistence type="predicted"/>
<feature type="region of interest" description="Disordered" evidence="1">
    <location>
        <begin position="105"/>
        <end position="209"/>
    </location>
</feature>
<feature type="chain" id="PRO_5002954826" description="Chromo domain-containing protein" evidence="3">
    <location>
        <begin position="24"/>
        <end position="603"/>
    </location>
</feature>
<keyword evidence="2" id="KW-0812">Transmembrane</keyword>